<accession>A0A0N5CTQ2</accession>
<evidence type="ECO:0000313" key="4">
    <source>
        <dbReference type="WBParaSite" id="TCLT_0000361301-mRNA-1"/>
    </source>
</evidence>
<reference evidence="2 3" key="2">
    <citation type="submission" date="2018-11" db="EMBL/GenBank/DDBJ databases">
        <authorList>
            <consortium name="Pathogen Informatics"/>
        </authorList>
    </citation>
    <scope>NUCLEOTIDE SEQUENCE [LARGE SCALE GENOMIC DNA]</scope>
</reference>
<reference evidence="4" key="1">
    <citation type="submission" date="2017-02" db="UniProtKB">
        <authorList>
            <consortium name="WormBaseParasite"/>
        </authorList>
    </citation>
    <scope>IDENTIFICATION</scope>
</reference>
<keyword evidence="3" id="KW-1185">Reference proteome</keyword>
<evidence type="ECO:0000256" key="1">
    <source>
        <dbReference type="SAM" id="MobiDB-lite"/>
    </source>
</evidence>
<organism evidence="4">
    <name type="scientific">Thelazia callipaeda</name>
    <name type="common">Oriental eyeworm</name>
    <name type="synonym">Parasitic nematode</name>
    <dbReference type="NCBI Taxonomy" id="103827"/>
    <lineage>
        <taxon>Eukaryota</taxon>
        <taxon>Metazoa</taxon>
        <taxon>Ecdysozoa</taxon>
        <taxon>Nematoda</taxon>
        <taxon>Chromadorea</taxon>
        <taxon>Rhabditida</taxon>
        <taxon>Spirurina</taxon>
        <taxon>Spiruromorpha</taxon>
        <taxon>Thelazioidea</taxon>
        <taxon>Thelaziidae</taxon>
        <taxon>Thelazia</taxon>
    </lineage>
</organism>
<dbReference type="AlphaFoldDB" id="A0A0N5CTQ2"/>
<protein>
    <submittedName>
        <fullName evidence="2 4">Uncharacterized protein</fullName>
    </submittedName>
</protein>
<feature type="region of interest" description="Disordered" evidence="1">
    <location>
        <begin position="52"/>
        <end position="76"/>
    </location>
</feature>
<name>A0A0N5CTQ2_THECL</name>
<evidence type="ECO:0000313" key="3">
    <source>
        <dbReference type="Proteomes" id="UP000276776"/>
    </source>
</evidence>
<gene>
    <name evidence="2" type="ORF">TCLT_LOCUS3603</name>
</gene>
<proteinExistence type="predicted"/>
<dbReference type="WBParaSite" id="TCLT_0000361301-mRNA-1">
    <property type="protein sequence ID" value="TCLT_0000361301-mRNA-1"/>
    <property type="gene ID" value="TCLT_0000361301"/>
</dbReference>
<evidence type="ECO:0000313" key="2">
    <source>
        <dbReference type="EMBL" id="VDN00207.1"/>
    </source>
</evidence>
<sequence length="76" mass="8900">MTYLLISLIRDEVQDQNNFVYHDLGWDCKGLLQMLCEGEWYIRLRRGIHPVDSSQLGSKASPLTVDMDSTRTKRER</sequence>
<dbReference type="Proteomes" id="UP000276776">
    <property type="component" value="Unassembled WGS sequence"/>
</dbReference>
<dbReference type="EMBL" id="UYYF01001929">
    <property type="protein sequence ID" value="VDN00207.1"/>
    <property type="molecule type" value="Genomic_DNA"/>
</dbReference>